<proteinExistence type="predicted"/>
<dbReference type="Proteomes" id="UP000302163">
    <property type="component" value="Chromosome"/>
</dbReference>
<keyword evidence="2" id="KW-1185">Reference proteome</keyword>
<reference evidence="1 2" key="1">
    <citation type="submission" date="2019-05" db="EMBL/GenBank/DDBJ databases">
        <title>Complete genome sequence of Izhakiella calystegiae KSNA2, an endophyte isolated from beach morning glory (Calystegia soldanella).</title>
        <authorList>
            <person name="Jiang L."/>
            <person name="Jeong J.C."/>
            <person name="Kim C.Y."/>
            <person name="Kim D.H."/>
            <person name="Kim S.W."/>
            <person name="Lee j."/>
        </authorList>
    </citation>
    <scope>NUCLEOTIDE SEQUENCE [LARGE SCALE GENOMIC DNA]</scope>
    <source>
        <strain evidence="1 2">KSNA2</strain>
    </source>
</reference>
<sequence>MLAHKRYPLISIENNGNFHCIGQLYSPPKSKLPTGGQIMLSIKLPEATENMSSQQLQKLISKFTTSETIRFTLNGSRYQARHTHAQLRLSHQETRDSIKNIVLLDWAVYLFP</sequence>
<protein>
    <submittedName>
        <fullName evidence="1">Uncharacterized protein</fullName>
    </submittedName>
</protein>
<organism evidence="1 2">
    <name type="scientific">Jejubacter calystegiae</name>
    <dbReference type="NCBI Taxonomy" id="2579935"/>
    <lineage>
        <taxon>Bacteria</taxon>
        <taxon>Pseudomonadati</taxon>
        <taxon>Pseudomonadota</taxon>
        <taxon>Gammaproteobacteria</taxon>
        <taxon>Enterobacterales</taxon>
        <taxon>Enterobacteriaceae</taxon>
        <taxon>Jejubacter</taxon>
    </lineage>
</organism>
<dbReference type="AlphaFoldDB" id="A0A4P8YGF7"/>
<evidence type="ECO:0000313" key="2">
    <source>
        <dbReference type="Proteomes" id="UP000302163"/>
    </source>
</evidence>
<name>A0A4P8YGF7_9ENTR</name>
<dbReference type="RefSeq" id="WP_138094705.1">
    <property type="nucleotide sequence ID" value="NZ_CP040428.1"/>
</dbReference>
<dbReference type="KEGG" id="izh:FEM41_04085"/>
<evidence type="ECO:0000313" key="1">
    <source>
        <dbReference type="EMBL" id="QCT18886.1"/>
    </source>
</evidence>
<gene>
    <name evidence="1" type="ORF">FEM41_04085</name>
</gene>
<accession>A0A4P8YGF7</accession>
<dbReference type="EMBL" id="CP040428">
    <property type="protein sequence ID" value="QCT18886.1"/>
    <property type="molecule type" value="Genomic_DNA"/>
</dbReference>